<dbReference type="SUPFAM" id="SSF82708">
    <property type="entry name" value="R3H domain"/>
    <property type="match status" value="1"/>
</dbReference>
<protein>
    <recommendedName>
        <fullName evidence="2">R3H-associated N-terminal domain-containing protein</fullName>
    </recommendedName>
</protein>
<dbReference type="InterPro" id="IPR036867">
    <property type="entry name" value="R3H_dom_sf"/>
</dbReference>
<feature type="region of interest" description="Disordered" evidence="1">
    <location>
        <begin position="155"/>
        <end position="187"/>
    </location>
</feature>
<feature type="region of interest" description="Disordered" evidence="1">
    <location>
        <begin position="362"/>
        <end position="384"/>
    </location>
</feature>
<sequence>MGVPRKENASEFRPIRIEDSENYQNYVNYAPSESDNELNEISRRISVEQLHPIKNKAAKKMRLSGKTARRMLGDDVDNDGVNVKRNMGMRKWRRVEHARIMMSFTDLDDICEDGSDIATPPTTAFDKLFADKENMKLWNQFCEKEETEQLRILNGTSKLQKTPDTPTTSSGAVATTPTSKTSPKKPVRRFSPYSGAACFDRIDFKSRMALLGRKVNWAFIDFLEKELRNVFRIDENNQQDTEAVFIGHYPASSDRLLAHIVAQWLGLSSQSVTDPILKERITEIRNRRPLIPPQTTLIAHMEDRILKRPLDFVPFSMREEDEKDVEDVAVGGEETPEEDEEKDLMNDHDTSFLIDDLADLNVSNSNSTASDSEEWEKVPKEEDF</sequence>
<evidence type="ECO:0000313" key="4">
    <source>
        <dbReference type="Proteomes" id="UP000827892"/>
    </source>
</evidence>
<feature type="region of interest" description="Disordered" evidence="1">
    <location>
        <begin position="321"/>
        <end position="347"/>
    </location>
</feature>
<proteinExistence type="predicted"/>
<dbReference type="EMBL" id="CP090892">
    <property type="protein sequence ID" value="ULU08280.1"/>
    <property type="molecule type" value="Genomic_DNA"/>
</dbReference>
<dbReference type="Proteomes" id="UP000827892">
    <property type="component" value="Chromosome II"/>
</dbReference>
<evidence type="ECO:0000256" key="1">
    <source>
        <dbReference type="SAM" id="MobiDB-lite"/>
    </source>
</evidence>
<feature type="compositionally biased region" description="Basic and acidic residues" evidence="1">
    <location>
        <begin position="375"/>
        <end position="384"/>
    </location>
</feature>
<accession>A0AAE9DP39</accession>
<dbReference type="Pfam" id="PF13902">
    <property type="entry name" value="R3H-assoc"/>
    <property type="match status" value="1"/>
</dbReference>
<dbReference type="InterPro" id="IPR025952">
    <property type="entry name" value="R3H-assoc_dom"/>
</dbReference>
<dbReference type="PANTHER" id="PTHR32019:SF2">
    <property type="entry name" value="R3H DOMAIN-CONTAINING PROTEIN 4"/>
    <property type="match status" value="1"/>
</dbReference>
<feature type="domain" description="R3H-associated N-terminal" evidence="2">
    <location>
        <begin position="71"/>
        <end position="210"/>
    </location>
</feature>
<evidence type="ECO:0000313" key="3">
    <source>
        <dbReference type="EMBL" id="ULU08280.1"/>
    </source>
</evidence>
<organism evidence="3 4">
    <name type="scientific">Caenorhabditis briggsae</name>
    <dbReference type="NCBI Taxonomy" id="6238"/>
    <lineage>
        <taxon>Eukaryota</taxon>
        <taxon>Metazoa</taxon>
        <taxon>Ecdysozoa</taxon>
        <taxon>Nematoda</taxon>
        <taxon>Chromadorea</taxon>
        <taxon>Rhabditida</taxon>
        <taxon>Rhabditina</taxon>
        <taxon>Rhabditomorpha</taxon>
        <taxon>Rhabditoidea</taxon>
        <taxon>Rhabditidae</taxon>
        <taxon>Peloderinae</taxon>
        <taxon>Caenorhabditis</taxon>
    </lineage>
</organism>
<dbReference type="GO" id="GO:0003676">
    <property type="term" value="F:nucleic acid binding"/>
    <property type="evidence" value="ECO:0007669"/>
    <property type="project" value="InterPro"/>
</dbReference>
<name>A0AAE9DP39_CAEBR</name>
<feature type="compositionally biased region" description="Polar residues" evidence="1">
    <location>
        <begin position="155"/>
        <end position="173"/>
    </location>
</feature>
<dbReference type="InterPro" id="IPR039629">
    <property type="entry name" value="R3HDM4"/>
</dbReference>
<dbReference type="PANTHER" id="PTHR32019">
    <property type="entry name" value="R3H DOMAIN-CONTAINING PROTEIN 4"/>
    <property type="match status" value="1"/>
</dbReference>
<dbReference type="AlphaFoldDB" id="A0AAE9DP39"/>
<reference evidence="3 4" key="1">
    <citation type="submission" date="2022-05" db="EMBL/GenBank/DDBJ databases">
        <title>Chromosome-level reference genomes for two strains of Caenorhabditis briggsae: an improved platform for comparative genomics.</title>
        <authorList>
            <person name="Stevens L."/>
            <person name="Andersen E.C."/>
        </authorList>
    </citation>
    <scope>NUCLEOTIDE SEQUENCE [LARGE SCALE GENOMIC DNA]</scope>
    <source>
        <strain evidence="3">QX1410_ONT</strain>
        <tissue evidence="3">Whole-organism</tissue>
    </source>
</reference>
<evidence type="ECO:0000259" key="2">
    <source>
        <dbReference type="Pfam" id="PF13902"/>
    </source>
</evidence>
<gene>
    <name evidence="3" type="ORF">L3Y34_019437</name>
</gene>